<evidence type="ECO:0000313" key="3">
    <source>
        <dbReference type="Proteomes" id="UP000030982"/>
    </source>
</evidence>
<accession>A0A0B2AIR0</accession>
<organism evidence="2 3">
    <name type="scientific">Sinomonas humi</name>
    <dbReference type="NCBI Taxonomy" id="1338436"/>
    <lineage>
        <taxon>Bacteria</taxon>
        <taxon>Bacillati</taxon>
        <taxon>Actinomycetota</taxon>
        <taxon>Actinomycetes</taxon>
        <taxon>Micrococcales</taxon>
        <taxon>Micrococcaceae</taxon>
        <taxon>Sinomonas</taxon>
    </lineage>
</organism>
<dbReference type="AlphaFoldDB" id="A0A0B2AIR0"/>
<sequence>MHSRAQGASSSAARSEQKTSRASSERGRLRVLRPERHELSSLRLWEHLVADLRKAGLGDEHARAEAARLLAGDVWGG</sequence>
<evidence type="ECO:0000256" key="1">
    <source>
        <dbReference type="SAM" id="MobiDB-lite"/>
    </source>
</evidence>
<dbReference type="RefSeq" id="WP_043122415.1">
    <property type="nucleotide sequence ID" value="NZ_JTDL01000098.1"/>
</dbReference>
<reference evidence="2 3" key="1">
    <citation type="submission" date="2014-09" db="EMBL/GenBank/DDBJ databases">
        <title>Genome sequence of Sinomonas sp. MUSC 117.</title>
        <authorList>
            <person name="Lee L.-H."/>
        </authorList>
    </citation>
    <scope>NUCLEOTIDE SEQUENCE [LARGE SCALE GENOMIC DNA]</scope>
    <source>
        <strain evidence="2 3">MUSC 117</strain>
    </source>
</reference>
<dbReference type="EMBL" id="JTDL01000098">
    <property type="protein sequence ID" value="KHL03490.1"/>
    <property type="molecule type" value="Genomic_DNA"/>
</dbReference>
<feature type="compositionally biased region" description="Low complexity" evidence="1">
    <location>
        <begin position="1"/>
        <end position="14"/>
    </location>
</feature>
<name>A0A0B2AIR0_9MICC</name>
<keyword evidence="3" id="KW-1185">Reference proteome</keyword>
<feature type="compositionally biased region" description="Basic and acidic residues" evidence="1">
    <location>
        <begin position="15"/>
        <end position="32"/>
    </location>
</feature>
<gene>
    <name evidence="2" type="ORF">LK10_08610</name>
</gene>
<dbReference type="OrthoDB" id="9944098at2"/>
<protein>
    <submittedName>
        <fullName evidence="2">Uncharacterized protein</fullName>
    </submittedName>
</protein>
<feature type="region of interest" description="Disordered" evidence="1">
    <location>
        <begin position="1"/>
        <end position="32"/>
    </location>
</feature>
<proteinExistence type="predicted"/>
<comment type="caution">
    <text evidence="2">The sequence shown here is derived from an EMBL/GenBank/DDBJ whole genome shotgun (WGS) entry which is preliminary data.</text>
</comment>
<dbReference type="Proteomes" id="UP000030982">
    <property type="component" value="Unassembled WGS sequence"/>
</dbReference>
<evidence type="ECO:0000313" key="2">
    <source>
        <dbReference type="EMBL" id="KHL03490.1"/>
    </source>
</evidence>